<name>A0A2G9U3M8_TELCI</name>
<dbReference type="EMBL" id="KZ349491">
    <property type="protein sequence ID" value="PIO64881.1"/>
    <property type="molecule type" value="Genomic_DNA"/>
</dbReference>
<evidence type="ECO:0000313" key="2">
    <source>
        <dbReference type="Proteomes" id="UP000230423"/>
    </source>
</evidence>
<proteinExistence type="predicted"/>
<accession>A0A2G9U3M8</accession>
<gene>
    <name evidence="1" type="ORF">TELCIR_13473</name>
</gene>
<dbReference type="Proteomes" id="UP000230423">
    <property type="component" value="Unassembled WGS sequence"/>
</dbReference>
<protein>
    <submittedName>
        <fullName evidence="1">Uncharacterized protein</fullName>
    </submittedName>
</protein>
<reference evidence="1 2" key="1">
    <citation type="submission" date="2015-09" db="EMBL/GenBank/DDBJ databases">
        <title>Draft genome of the parasitic nematode Teladorsagia circumcincta isolate WARC Sus (inbred).</title>
        <authorList>
            <person name="Mitreva M."/>
        </authorList>
    </citation>
    <scope>NUCLEOTIDE SEQUENCE [LARGE SCALE GENOMIC DNA]</scope>
    <source>
        <strain evidence="1 2">S</strain>
    </source>
</reference>
<evidence type="ECO:0000313" key="1">
    <source>
        <dbReference type="EMBL" id="PIO64881.1"/>
    </source>
</evidence>
<dbReference type="AlphaFoldDB" id="A0A2G9U3M8"/>
<organism evidence="1 2">
    <name type="scientific">Teladorsagia circumcincta</name>
    <name type="common">Brown stomach worm</name>
    <name type="synonym">Ostertagia circumcincta</name>
    <dbReference type="NCBI Taxonomy" id="45464"/>
    <lineage>
        <taxon>Eukaryota</taxon>
        <taxon>Metazoa</taxon>
        <taxon>Ecdysozoa</taxon>
        <taxon>Nematoda</taxon>
        <taxon>Chromadorea</taxon>
        <taxon>Rhabditida</taxon>
        <taxon>Rhabditina</taxon>
        <taxon>Rhabditomorpha</taxon>
        <taxon>Strongyloidea</taxon>
        <taxon>Trichostrongylidae</taxon>
        <taxon>Teladorsagia</taxon>
    </lineage>
</organism>
<sequence>MRRRSRSAIPRQIRVGRILLYFCRLLPREVP</sequence>
<keyword evidence="2" id="KW-1185">Reference proteome</keyword>